<keyword evidence="1" id="KW-0812">Transmembrane</keyword>
<dbReference type="OrthoDB" id="5782056at2"/>
<evidence type="ECO:0000313" key="3">
    <source>
        <dbReference type="EMBL" id="AJI54056.1"/>
    </source>
</evidence>
<dbReference type="EMBL" id="CP009440">
    <property type="protein sequence ID" value="AJI54056.1"/>
    <property type="molecule type" value="Genomic_DNA"/>
</dbReference>
<dbReference type="KEGG" id="fpz:LA55_1008"/>
<dbReference type="InterPro" id="IPR013498">
    <property type="entry name" value="Topo_IA_Znf"/>
</dbReference>
<reference evidence="3 4" key="1">
    <citation type="journal article" date="2015" name="Genome Announc.">
        <title>Genome sequencing of 18 francisella strains to aid in assay development and testing.</title>
        <authorList>
            <person name="Johnson S.L."/>
            <person name="Daligault H.E."/>
            <person name="Davenport K.W."/>
            <person name="Coyne S.R."/>
            <person name="Frey K.G."/>
            <person name="Koroleva G.I."/>
            <person name="Broomall S.M."/>
            <person name="Bishop-Lilly K.A."/>
            <person name="Bruce D.C."/>
            <person name="Chertkov O."/>
            <person name="Freitas T."/>
            <person name="Jaissle J."/>
            <person name="Ladner J.T."/>
            <person name="Rosenzweig C.N."/>
            <person name="Gibbons H.S."/>
            <person name="Palacios G.F."/>
            <person name="Redden C.L."/>
            <person name="Xu Y."/>
            <person name="Minogue T.D."/>
            <person name="Chain P.S."/>
        </authorList>
    </citation>
    <scope>NUCLEOTIDE SEQUENCE [LARGE SCALE GENOMIC DNA]</scope>
    <source>
        <strain evidence="3 4">GA01-2794</strain>
    </source>
</reference>
<evidence type="ECO:0000256" key="1">
    <source>
        <dbReference type="SAM" id="Phobius"/>
    </source>
</evidence>
<dbReference type="AlphaFoldDB" id="A0A0B6D589"/>
<dbReference type="Pfam" id="PF01396">
    <property type="entry name" value="Zn_ribbon_Top1"/>
    <property type="match status" value="1"/>
</dbReference>
<dbReference type="RefSeq" id="WP_044526170.1">
    <property type="nucleotide sequence ID" value="NZ_CP009440.1"/>
</dbReference>
<dbReference type="GO" id="GO:0005694">
    <property type="term" value="C:chromosome"/>
    <property type="evidence" value="ECO:0007669"/>
    <property type="project" value="InterPro"/>
</dbReference>
<sequence>MNISAILLPIFSAFLEYWYLWAIALFILFIKTPFFKGWVGEKILAISVKNIVKDKKGILLNNLLLPTDKDTTQVDHILLLPSGIFVIETKNMKGWIFGDSKSNNWTQQIYKHKSKFQNPIHQNYKHVRTISTMLHLEDETLIHNIVVFVGSATFKTKMPENVFKIFRLRNYLKQQNLDKLSYSKLEEYSNVLQNQKQKNNIVNNYKHVKNLKEKYKSEEICPKCSGLLVERTVKKGEKQGQTFLGCNNFPKCRYTKN</sequence>
<feature type="transmembrane region" description="Helical" evidence="1">
    <location>
        <begin position="6"/>
        <end position="30"/>
    </location>
</feature>
<dbReference type="GO" id="GO:0003677">
    <property type="term" value="F:DNA binding"/>
    <property type="evidence" value="ECO:0007669"/>
    <property type="project" value="InterPro"/>
</dbReference>
<proteinExistence type="predicted"/>
<evidence type="ECO:0000259" key="2">
    <source>
        <dbReference type="PROSITE" id="PS50965"/>
    </source>
</evidence>
<dbReference type="GO" id="GO:0003916">
    <property type="term" value="F:DNA topoisomerase activity"/>
    <property type="evidence" value="ECO:0007669"/>
    <property type="project" value="InterPro"/>
</dbReference>
<keyword evidence="1" id="KW-1133">Transmembrane helix</keyword>
<dbReference type="SUPFAM" id="SSF57783">
    <property type="entry name" value="Zinc beta-ribbon"/>
    <property type="match status" value="1"/>
</dbReference>
<organism evidence="3 4">
    <name type="scientific">Francisella philomiragia</name>
    <dbReference type="NCBI Taxonomy" id="28110"/>
    <lineage>
        <taxon>Bacteria</taxon>
        <taxon>Pseudomonadati</taxon>
        <taxon>Pseudomonadota</taxon>
        <taxon>Gammaproteobacteria</taxon>
        <taxon>Thiotrichales</taxon>
        <taxon>Francisellaceae</taxon>
        <taxon>Francisella</taxon>
    </lineage>
</organism>
<dbReference type="Proteomes" id="UP000031830">
    <property type="component" value="Chromosome"/>
</dbReference>
<feature type="domain" description="NERD" evidence="2">
    <location>
        <begin position="36"/>
        <end position="153"/>
    </location>
</feature>
<gene>
    <name evidence="3" type="ORF">LA55_1008</name>
</gene>
<evidence type="ECO:0000313" key="4">
    <source>
        <dbReference type="Proteomes" id="UP000031830"/>
    </source>
</evidence>
<accession>A0A0B6D589</accession>
<dbReference type="STRING" id="28110.KU46_1518"/>
<name>A0A0B6D589_9GAMM</name>
<keyword evidence="1" id="KW-0472">Membrane</keyword>
<dbReference type="Pfam" id="PF08378">
    <property type="entry name" value="NERD"/>
    <property type="match status" value="1"/>
</dbReference>
<dbReference type="GO" id="GO:0006265">
    <property type="term" value="P:DNA topological change"/>
    <property type="evidence" value="ECO:0007669"/>
    <property type="project" value="InterPro"/>
</dbReference>
<keyword evidence="3" id="KW-0413">Isomerase</keyword>
<protein>
    <submittedName>
        <fullName evidence="3">Topoisomerase DNA binding C4 zinc finger family protein</fullName>
    </submittedName>
</protein>
<dbReference type="Gene3D" id="3.30.65.10">
    <property type="entry name" value="Bacterial Topoisomerase I, domain 1"/>
    <property type="match status" value="1"/>
</dbReference>
<dbReference type="InterPro" id="IPR011528">
    <property type="entry name" value="NERD"/>
</dbReference>
<dbReference type="PROSITE" id="PS50965">
    <property type="entry name" value="NERD"/>
    <property type="match status" value="1"/>
</dbReference>